<organism evidence="1 2">
    <name type="scientific">Armadillidium nasatum</name>
    <dbReference type="NCBI Taxonomy" id="96803"/>
    <lineage>
        <taxon>Eukaryota</taxon>
        <taxon>Metazoa</taxon>
        <taxon>Ecdysozoa</taxon>
        <taxon>Arthropoda</taxon>
        <taxon>Crustacea</taxon>
        <taxon>Multicrustacea</taxon>
        <taxon>Malacostraca</taxon>
        <taxon>Eumalacostraca</taxon>
        <taxon>Peracarida</taxon>
        <taxon>Isopoda</taxon>
        <taxon>Oniscidea</taxon>
        <taxon>Crinocheta</taxon>
        <taxon>Armadillidiidae</taxon>
        <taxon>Armadillidium</taxon>
    </lineage>
</organism>
<proteinExistence type="predicted"/>
<dbReference type="PANTHER" id="PTHR12517">
    <property type="entry name" value="VACUOLAR PROTEIN SORTING-ASSOCIATED PROTEIN 13B"/>
    <property type="match status" value="1"/>
</dbReference>
<reference evidence="1 2" key="1">
    <citation type="journal article" date="2019" name="PLoS Biol.">
        <title>Sex chromosomes control vertical transmission of feminizing Wolbachia symbionts in an isopod.</title>
        <authorList>
            <person name="Becking T."/>
            <person name="Chebbi M.A."/>
            <person name="Giraud I."/>
            <person name="Moumen B."/>
            <person name="Laverre T."/>
            <person name="Caubet Y."/>
            <person name="Peccoud J."/>
            <person name="Gilbert C."/>
            <person name="Cordaux R."/>
        </authorList>
    </citation>
    <scope>NUCLEOTIDE SEQUENCE [LARGE SCALE GENOMIC DNA]</scope>
    <source>
        <strain evidence="1">ANa2</strain>
        <tissue evidence="1">Whole body excluding digestive tract and cuticle</tissue>
    </source>
</reference>
<sequence length="227" mass="25811">ICIESHFFNKKIKYKIFFFRLDTRVIFAPAIVYETSKENVESVRSLFVAGHSLEVNALTDCEFYASTSQICLINKIVLDSLSMISHILTHKSNKFHNSSSSDWLDSGVDCDVSSIEILKQSSLVEQNNTNQRKSSILDNFVPLEVLITGNKVSLSVYEKCTVDENRFPLKIPQKNRPERRGKLKEKALLLEVESTESEPSPKRVKINHSQKSQLLTTLPMDTKVEEG</sequence>
<protein>
    <submittedName>
        <fullName evidence="1">Uncharacterized protein</fullName>
    </submittedName>
</protein>
<dbReference type="InterPro" id="IPR039782">
    <property type="entry name" value="VPS13B"/>
</dbReference>
<dbReference type="AlphaFoldDB" id="A0A5N5TP17"/>
<evidence type="ECO:0000313" key="2">
    <source>
        <dbReference type="Proteomes" id="UP000326759"/>
    </source>
</evidence>
<name>A0A5N5TP17_9CRUS</name>
<accession>A0A5N5TP17</accession>
<feature type="non-terminal residue" evidence="1">
    <location>
        <position position="227"/>
    </location>
</feature>
<dbReference type="Proteomes" id="UP000326759">
    <property type="component" value="Unassembled WGS sequence"/>
</dbReference>
<evidence type="ECO:0000313" key="1">
    <source>
        <dbReference type="EMBL" id="KAB7507872.1"/>
    </source>
</evidence>
<dbReference type="PANTHER" id="PTHR12517:SF0">
    <property type="entry name" value="INTERMEMBRANE LIPID TRANSFER PROTEIN VPS13B"/>
    <property type="match status" value="1"/>
</dbReference>
<comment type="caution">
    <text evidence="1">The sequence shown here is derived from an EMBL/GenBank/DDBJ whole genome shotgun (WGS) entry which is preliminary data.</text>
</comment>
<feature type="non-terminal residue" evidence="1">
    <location>
        <position position="1"/>
    </location>
</feature>
<dbReference type="EMBL" id="SEYY01000171">
    <property type="protein sequence ID" value="KAB7507872.1"/>
    <property type="molecule type" value="Genomic_DNA"/>
</dbReference>
<gene>
    <name evidence="1" type="ORF">Anas_04333</name>
</gene>
<keyword evidence="2" id="KW-1185">Reference proteome</keyword>